<dbReference type="SUPFAM" id="SSF46689">
    <property type="entry name" value="Homeodomain-like"/>
    <property type="match status" value="1"/>
</dbReference>
<gene>
    <name evidence="7" type="ORF">SAMN04489726_1590</name>
</gene>
<dbReference type="SUPFAM" id="SSF48498">
    <property type="entry name" value="Tetracyclin repressor-like, C-terminal domain"/>
    <property type="match status" value="1"/>
</dbReference>
<feature type="domain" description="HTH tetR-type" evidence="6">
    <location>
        <begin position="8"/>
        <end position="68"/>
    </location>
</feature>
<keyword evidence="8" id="KW-1185">Reference proteome</keyword>
<protein>
    <submittedName>
        <fullName evidence="7">Regulatory protein, tetR family</fullName>
    </submittedName>
</protein>
<feature type="DNA-binding region" description="H-T-H motif" evidence="5">
    <location>
        <begin position="31"/>
        <end position="50"/>
    </location>
</feature>
<dbReference type="PRINTS" id="PR00455">
    <property type="entry name" value="HTHTETR"/>
</dbReference>
<keyword evidence="1" id="KW-0678">Repressor</keyword>
<keyword evidence="3 5" id="KW-0238">DNA-binding</keyword>
<dbReference type="InterPro" id="IPR001647">
    <property type="entry name" value="HTH_TetR"/>
</dbReference>
<reference evidence="7 8" key="1">
    <citation type="submission" date="2016-10" db="EMBL/GenBank/DDBJ databases">
        <authorList>
            <person name="de Groot N.N."/>
        </authorList>
    </citation>
    <scope>NUCLEOTIDE SEQUENCE [LARGE SCALE GENOMIC DNA]</scope>
    <source>
        <strain evidence="7 8">DSM 44149</strain>
    </source>
</reference>
<dbReference type="Pfam" id="PF13977">
    <property type="entry name" value="TetR_C_6"/>
    <property type="match status" value="1"/>
</dbReference>
<dbReference type="InterPro" id="IPR036271">
    <property type="entry name" value="Tet_transcr_reg_TetR-rel_C_sf"/>
</dbReference>
<evidence type="ECO:0000259" key="6">
    <source>
        <dbReference type="PROSITE" id="PS50977"/>
    </source>
</evidence>
<evidence type="ECO:0000256" key="1">
    <source>
        <dbReference type="ARBA" id="ARBA00022491"/>
    </source>
</evidence>
<organism evidence="7 8">
    <name type="scientific">Allokutzneria albata</name>
    <name type="common">Kibdelosporangium albatum</name>
    <dbReference type="NCBI Taxonomy" id="211114"/>
    <lineage>
        <taxon>Bacteria</taxon>
        <taxon>Bacillati</taxon>
        <taxon>Actinomycetota</taxon>
        <taxon>Actinomycetes</taxon>
        <taxon>Pseudonocardiales</taxon>
        <taxon>Pseudonocardiaceae</taxon>
        <taxon>Allokutzneria</taxon>
    </lineage>
</organism>
<evidence type="ECO:0000256" key="2">
    <source>
        <dbReference type="ARBA" id="ARBA00023015"/>
    </source>
</evidence>
<evidence type="ECO:0000256" key="5">
    <source>
        <dbReference type="PROSITE-ProRule" id="PRU00335"/>
    </source>
</evidence>
<dbReference type="eggNOG" id="COG1309">
    <property type="taxonomic scope" value="Bacteria"/>
</dbReference>
<dbReference type="OrthoDB" id="9816296at2"/>
<evidence type="ECO:0000256" key="4">
    <source>
        <dbReference type="ARBA" id="ARBA00023163"/>
    </source>
</evidence>
<evidence type="ECO:0000256" key="3">
    <source>
        <dbReference type="ARBA" id="ARBA00023125"/>
    </source>
</evidence>
<dbReference type="Gene3D" id="1.10.357.10">
    <property type="entry name" value="Tetracycline Repressor, domain 2"/>
    <property type="match status" value="1"/>
</dbReference>
<dbReference type="InterPro" id="IPR009057">
    <property type="entry name" value="Homeodomain-like_sf"/>
</dbReference>
<evidence type="ECO:0000313" key="8">
    <source>
        <dbReference type="Proteomes" id="UP000183376"/>
    </source>
</evidence>
<dbReference type="PROSITE" id="PS50977">
    <property type="entry name" value="HTH_TETR_2"/>
    <property type="match status" value="1"/>
</dbReference>
<keyword evidence="4" id="KW-0804">Transcription</keyword>
<proteinExistence type="predicted"/>
<dbReference type="InterPro" id="IPR039538">
    <property type="entry name" value="BetI_C"/>
</dbReference>
<keyword evidence="2" id="KW-0805">Transcription regulation</keyword>
<dbReference type="EMBL" id="LT629701">
    <property type="protein sequence ID" value="SDM43280.1"/>
    <property type="molecule type" value="Genomic_DNA"/>
</dbReference>
<dbReference type="PANTHER" id="PTHR47506">
    <property type="entry name" value="TRANSCRIPTIONAL REGULATORY PROTEIN"/>
    <property type="match status" value="1"/>
</dbReference>
<dbReference type="Proteomes" id="UP000183376">
    <property type="component" value="Chromosome I"/>
</dbReference>
<evidence type="ECO:0000313" key="7">
    <source>
        <dbReference type="EMBL" id="SDM43280.1"/>
    </source>
</evidence>
<dbReference type="GO" id="GO:0003677">
    <property type="term" value="F:DNA binding"/>
    <property type="evidence" value="ECO:0007669"/>
    <property type="project" value="UniProtKB-UniRule"/>
</dbReference>
<sequence>MPKRVDHAERREQLAEALMRIAAERGLEAVSLRHVGAEAGVTSGMVQHYFRSKDELMAFALEVVSERVQARAAAAMADARSAREEIRALLTSLLPLDEPRRVEGRVALAFVSYSTVRPELAPVLRQNTTGMREHFAEQIRQVWAGEARLGMTPSQAATGLLALVEGLGMHLLGEHYEPEEALGVLDAHLELLLGQSMRRSG</sequence>
<name>A0A1G9T6Q3_ALLAB</name>
<accession>A0A1G9T6Q3</accession>
<dbReference type="PANTHER" id="PTHR47506:SF6">
    <property type="entry name" value="HTH-TYPE TRANSCRIPTIONAL REPRESSOR NEMR"/>
    <property type="match status" value="1"/>
</dbReference>
<dbReference type="Pfam" id="PF00440">
    <property type="entry name" value="TetR_N"/>
    <property type="match status" value="1"/>
</dbReference>
<dbReference type="RefSeq" id="WP_030432980.1">
    <property type="nucleotide sequence ID" value="NZ_JOEF01000035.1"/>
</dbReference>
<dbReference type="AlphaFoldDB" id="A0A1G9T6Q3"/>